<evidence type="ECO:0000256" key="3">
    <source>
        <dbReference type="ARBA" id="ARBA00022989"/>
    </source>
</evidence>
<protein>
    <submittedName>
        <fullName evidence="7">O-antigen polymerase</fullName>
    </submittedName>
</protein>
<dbReference type="AlphaFoldDB" id="F0SM37"/>
<feature type="transmembrane region" description="Helical" evidence="5">
    <location>
        <begin position="33"/>
        <end position="52"/>
    </location>
</feature>
<dbReference type="EMBL" id="CP002546">
    <property type="protein sequence ID" value="ADY60992.1"/>
    <property type="molecule type" value="Genomic_DNA"/>
</dbReference>
<gene>
    <name evidence="7" type="ordered locus">Plabr_3395</name>
</gene>
<sequence>MSKKPQQPAKKRVDSAETSTAATAESFSTEANLLLQSGLIVATSLFFARWWAPVESAAAGDTALLVLPWMLLLVLAAWLVSTGRFSKTFLEFDLAELGLGLIGLGALVGCGSVWSMGGQLRAALNMTWEWLGIVVAVFLLRRFWGATRSSAPLAVLLGIGLTLSVQGIYQHSVQLPSQRAVVLPMVEEYQETYAQLQSTELSPAARERLQSAQQSQERLLFQNGIPAEPRSLQMFVERLNSSEPFAQFALTNTLAGVLLVCLLLQLSLGFRLFRSTTASPRGAQVYLAVAVVATFYCLVLTKSRTAWVAGLIGIVLLALQWPRNQTARRHILQAGAAAVLLLVLGVGGGLLTGALDLEVITEANKSLSYRVEYWTASLAMLQDHWATGVGPGNFRQNYLAYKLPYSSEEILDPHNLWLDAWAGNGLLGLLGLAIVIFVMLRRAWIQFLCPAVAESDLKQSVDESVKPAVIATALSGLWAMLFVSPEIAPLIEVVGLLAFLGTIAAAGFSKLLNQSTPAAYAMTIAALAAIIHLHGAGGFAMPGIISAVLLMGLGPRCFDKKSDEASQLLNRWAAPAVMGLAILLLIGGTLLVVRPELASWTATTRLANANSSRAAQIALNDWAEADSVNPAPWMQLGQMYASMAKESPVSERDAYAQAAIAALEKAAPLDPANHHVYQAIAAVYAEQATAGKADAWTEAVRNQQLAVDRYPGSAELQADLSAYLASAGRSNDAAKVATKALEIHQLNEKAGHVDRLLDEGTVGALKKRTNGAETPNTSQSGT</sequence>
<feature type="transmembrane region" description="Helical" evidence="5">
    <location>
        <begin position="334"/>
        <end position="355"/>
    </location>
</feature>
<dbReference type="InterPro" id="IPR011990">
    <property type="entry name" value="TPR-like_helical_dom_sf"/>
</dbReference>
<dbReference type="Pfam" id="PF04932">
    <property type="entry name" value="Wzy_C"/>
    <property type="match status" value="1"/>
</dbReference>
<dbReference type="KEGG" id="pbs:Plabr_3395"/>
<dbReference type="Proteomes" id="UP000006860">
    <property type="component" value="Chromosome"/>
</dbReference>
<feature type="transmembrane region" description="Helical" evidence="5">
    <location>
        <begin position="421"/>
        <end position="440"/>
    </location>
</feature>
<evidence type="ECO:0000256" key="1">
    <source>
        <dbReference type="ARBA" id="ARBA00004141"/>
    </source>
</evidence>
<dbReference type="STRING" id="756272.Plabr_3395"/>
<evidence type="ECO:0000256" key="4">
    <source>
        <dbReference type="ARBA" id="ARBA00023136"/>
    </source>
</evidence>
<feature type="transmembrane region" description="Helical" evidence="5">
    <location>
        <begin position="248"/>
        <end position="273"/>
    </location>
</feature>
<proteinExistence type="predicted"/>
<feature type="domain" description="O-antigen ligase-related" evidence="6">
    <location>
        <begin position="290"/>
        <end position="432"/>
    </location>
</feature>
<feature type="transmembrane region" description="Helical" evidence="5">
    <location>
        <begin position="122"/>
        <end position="140"/>
    </location>
</feature>
<evidence type="ECO:0000313" key="7">
    <source>
        <dbReference type="EMBL" id="ADY60992.1"/>
    </source>
</evidence>
<dbReference type="GO" id="GO:0016020">
    <property type="term" value="C:membrane"/>
    <property type="evidence" value="ECO:0007669"/>
    <property type="project" value="UniProtKB-SubCell"/>
</dbReference>
<organism evidence="7 8">
    <name type="scientific">Rubinisphaera brasiliensis (strain ATCC 49424 / DSM 5305 / JCM 21570 / IAM 15109 / NBRC 103401 / IFAM 1448)</name>
    <name type="common">Planctomyces brasiliensis</name>
    <dbReference type="NCBI Taxonomy" id="756272"/>
    <lineage>
        <taxon>Bacteria</taxon>
        <taxon>Pseudomonadati</taxon>
        <taxon>Planctomycetota</taxon>
        <taxon>Planctomycetia</taxon>
        <taxon>Planctomycetales</taxon>
        <taxon>Planctomycetaceae</taxon>
        <taxon>Rubinisphaera</taxon>
    </lineage>
</organism>
<feature type="transmembrane region" description="Helical" evidence="5">
    <location>
        <begin position="285"/>
        <end position="301"/>
    </location>
</feature>
<feature type="transmembrane region" description="Helical" evidence="5">
    <location>
        <begin position="94"/>
        <end position="116"/>
    </location>
</feature>
<feature type="transmembrane region" description="Helical" evidence="5">
    <location>
        <begin position="152"/>
        <end position="169"/>
    </location>
</feature>
<feature type="transmembrane region" description="Helical" evidence="5">
    <location>
        <begin position="490"/>
        <end position="512"/>
    </location>
</feature>
<feature type="transmembrane region" description="Helical" evidence="5">
    <location>
        <begin position="467"/>
        <end position="484"/>
    </location>
</feature>
<feature type="transmembrane region" description="Helical" evidence="5">
    <location>
        <begin position="307"/>
        <end position="322"/>
    </location>
</feature>
<dbReference type="PANTHER" id="PTHR37422">
    <property type="entry name" value="TEICHURONIC ACID BIOSYNTHESIS PROTEIN TUAE"/>
    <property type="match status" value="1"/>
</dbReference>
<keyword evidence="8" id="KW-1185">Reference proteome</keyword>
<dbReference type="HOGENOM" id="CLU_323344_0_0_0"/>
<evidence type="ECO:0000313" key="8">
    <source>
        <dbReference type="Proteomes" id="UP000006860"/>
    </source>
</evidence>
<dbReference type="SUPFAM" id="SSF48452">
    <property type="entry name" value="TPR-like"/>
    <property type="match status" value="1"/>
</dbReference>
<dbReference type="InterPro" id="IPR051533">
    <property type="entry name" value="WaaL-like"/>
</dbReference>
<reference evidence="8" key="1">
    <citation type="submission" date="2011-02" db="EMBL/GenBank/DDBJ databases">
        <title>The complete genome of Planctomyces brasiliensis DSM 5305.</title>
        <authorList>
            <person name="Lucas S."/>
            <person name="Copeland A."/>
            <person name="Lapidus A."/>
            <person name="Bruce D."/>
            <person name="Goodwin L."/>
            <person name="Pitluck S."/>
            <person name="Kyrpides N."/>
            <person name="Mavromatis K."/>
            <person name="Pagani I."/>
            <person name="Ivanova N."/>
            <person name="Ovchinnikova G."/>
            <person name="Lu M."/>
            <person name="Detter J.C."/>
            <person name="Han C."/>
            <person name="Land M."/>
            <person name="Hauser L."/>
            <person name="Markowitz V."/>
            <person name="Cheng J.-F."/>
            <person name="Hugenholtz P."/>
            <person name="Woyke T."/>
            <person name="Wu D."/>
            <person name="Tindall B."/>
            <person name="Pomrenke H.G."/>
            <person name="Brambilla E."/>
            <person name="Klenk H.-P."/>
            <person name="Eisen J.A."/>
        </authorList>
    </citation>
    <scope>NUCLEOTIDE SEQUENCE [LARGE SCALE GENOMIC DNA]</scope>
    <source>
        <strain evidence="8">ATCC 49424 / DSM 5305 / JCM 21570 / NBRC 103401 / IFAM 1448</strain>
    </source>
</reference>
<keyword evidence="4 5" id="KW-0472">Membrane</keyword>
<evidence type="ECO:0000259" key="6">
    <source>
        <dbReference type="Pfam" id="PF04932"/>
    </source>
</evidence>
<evidence type="ECO:0000256" key="5">
    <source>
        <dbReference type="SAM" id="Phobius"/>
    </source>
</evidence>
<dbReference type="Gene3D" id="1.25.40.10">
    <property type="entry name" value="Tetratricopeptide repeat domain"/>
    <property type="match status" value="1"/>
</dbReference>
<dbReference type="OrthoDB" id="274640at2"/>
<dbReference type="PANTHER" id="PTHR37422:SF13">
    <property type="entry name" value="LIPOPOLYSACCHARIDE BIOSYNTHESIS PROTEIN PA4999-RELATED"/>
    <property type="match status" value="1"/>
</dbReference>
<feature type="transmembrane region" description="Helical" evidence="5">
    <location>
        <begin position="524"/>
        <end position="552"/>
    </location>
</feature>
<accession>F0SM37</accession>
<name>F0SM37_RUBBR</name>
<dbReference type="InterPro" id="IPR007016">
    <property type="entry name" value="O-antigen_ligase-rel_domated"/>
</dbReference>
<feature type="transmembrane region" description="Helical" evidence="5">
    <location>
        <begin position="572"/>
        <end position="593"/>
    </location>
</feature>
<comment type="subcellular location">
    <subcellularLocation>
        <location evidence="1">Membrane</location>
        <topology evidence="1">Multi-pass membrane protein</topology>
    </subcellularLocation>
</comment>
<evidence type="ECO:0000256" key="2">
    <source>
        <dbReference type="ARBA" id="ARBA00022692"/>
    </source>
</evidence>
<feature type="transmembrane region" description="Helical" evidence="5">
    <location>
        <begin position="64"/>
        <end position="82"/>
    </location>
</feature>
<dbReference type="eggNOG" id="COG3307">
    <property type="taxonomic scope" value="Bacteria"/>
</dbReference>
<dbReference type="RefSeq" id="WP_013629711.1">
    <property type="nucleotide sequence ID" value="NC_015174.1"/>
</dbReference>
<keyword evidence="2 5" id="KW-0812">Transmembrane</keyword>
<keyword evidence="3 5" id="KW-1133">Transmembrane helix</keyword>